<sequence length="319" mass="36824">MAISPSGFSDHHLLSSKLTFPYLQRRSAYWALNVRLLEDSFFNVFRMFWTSLYGRKNTFHSNLQWWDIVKIHIKIFCQQYKLHHSWDSLSMITILAKEVLELQRNPLELNINQGLRKEFISKKELLHSLVNERAKGDFERLKIKNLSLFDTSSKLFFSLERKTKTQQQLLSVQSPEGGIVSEPKMIKRIVVDYFSSLFCAKKIDLNVAKAFIEPLPKLSESQRASLESSITLEELGLALSSMASGKAPGLDGIPCEFYKTFWDIIGPELLEVLKESFQVGELPLSFRRAVVSLLPKKGDTQLLRNWRPVSLLTTDYKIF</sequence>
<proteinExistence type="predicted"/>
<protein>
    <recommendedName>
        <fullName evidence="3">Reverse transcriptase</fullName>
    </recommendedName>
</protein>
<dbReference type="AlphaFoldDB" id="A0A8C4NJP1"/>
<dbReference type="GeneTree" id="ENSGT00940000163737"/>
<reference evidence="1" key="2">
    <citation type="submission" date="2025-09" db="UniProtKB">
        <authorList>
            <consortium name="Ensembl"/>
        </authorList>
    </citation>
    <scope>IDENTIFICATION</scope>
</reference>
<evidence type="ECO:0008006" key="3">
    <source>
        <dbReference type="Google" id="ProtNLM"/>
    </source>
</evidence>
<reference evidence="1" key="1">
    <citation type="submission" date="2025-08" db="UniProtKB">
        <authorList>
            <consortium name="Ensembl"/>
        </authorList>
    </citation>
    <scope>IDENTIFICATION</scope>
</reference>
<dbReference type="Proteomes" id="UP000694388">
    <property type="component" value="Unplaced"/>
</dbReference>
<organism evidence="1 2">
    <name type="scientific">Eptatretus burgeri</name>
    <name type="common">Inshore hagfish</name>
    <dbReference type="NCBI Taxonomy" id="7764"/>
    <lineage>
        <taxon>Eukaryota</taxon>
        <taxon>Metazoa</taxon>
        <taxon>Chordata</taxon>
        <taxon>Craniata</taxon>
        <taxon>Vertebrata</taxon>
        <taxon>Cyclostomata</taxon>
        <taxon>Myxini</taxon>
        <taxon>Myxiniformes</taxon>
        <taxon>Myxinidae</taxon>
        <taxon>Eptatretinae</taxon>
        <taxon>Eptatretus</taxon>
    </lineage>
</organism>
<dbReference type="OMA" id="FLAVXAR"/>
<evidence type="ECO:0000313" key="1">
    <source>
        <dbReference type="Ensembl" id="ENSEBUP00000007703.1"/>
    </source>
</evidence>
<name>A0A8C4NJP1_EPTBU</name>
<dbReference type="PANTHER" id="PTHR19446">
    <property type="entry name" value="REVERSE TRANSCRIPTASES"/>
    <property type="match status" value="1"/>
</dbReference>
<accession>A0A8C4NJP1</accession>
<evidence type="ECO:0000313" key="2">
    <source>
        <dbReference type="Proteomes" id="UP000694388"/>
    </source>
</evidence>
<keyword evidence="2" id="KW-1185">Reference proteome</keyword>
<dbReference type="Ensembl" id="ENSEBUT00000008191.1">
    <property type="protein sequence ID" value="ENSEBUP00000007703.1"/>
    <property type="gene ID" value="ENSEBUG00000005024.1"/>
</dbReference>